<name>A0A7Y0BSS3_9SPHN</name>
<evidence type="ECO:0000313" key="8">
    <source>
        <dbReference type="EMBL" id="NML95728.1"/>
    </source>
</evidence>
<organism evidence="8 9">
    <name type="scientific">Novosphingobium olei</name>
    <dbReference type="NCBI Taxonomy" id="2728851"/>
    <lineage>
        <taxon>Bacteria</taxon>
        <taxon>Pseudomonadati</taxon>
        <taxon>Pseudomonadota</taxon>
        <taxon>Alphaproteobacteria</taxon>
        <taxon>Sphingomonadales</taxon>
        <taxon>Sphingomonadaceae</taxon>
        <taxon>Novosphingobium</taxon>
    </lineage>
</organism>
<dbReference type="InterPro" id="IPR005117">
    <property type="entry name" value="NiRdtase/SiRdtase_haem-b_fer"/>
</dbReference>
<evidence type="ECO:0000256" key="6">
    <source>
        <dbReference type="ARBA" id="ARBA00023014"/>
    </source>
</evidence>
<dbReference type="SUPFAM" id="SSF55124">
    <property type="entry name" value="Nitrite/Sulfite reductase N-terminal domain-like"/>
    <property type="match status" value="1"/>
</dbReference>
<dbReference type="Gene3D" id="3.30.413.10">
    <property type="entry name" value="Sulfite Reductase Hemoprotein, domain 1"/>
    <property type="match status" value="2"/>
</dbReference>
<sequence>MSGFAIKGWCPDAWRPMETGDGLLVRIKPRLARLPREQARALCALADRFGNGIIDVTRRANLQIRGVNETGWRDLVRELVELGLVDADRRIETLRNLLVAPDWAQGDDSHRIACELLARLGQLPDLPGKVGFVVDAGAAPVLLDEPGDFRVERGATGGLILRAAGRSTGVELAAGNEAGMLVALAHWFHDSGGALAGRMARHDAPLPDWATGAVPPAPPVAPMAPGSTPQGTAHGAPFGQAEAAVLARALADPAIKGLRITPWRVLLFEGAQSGAIPGLIASATDPLLRAYACPGAPFCPQASVATRDLARQLAPAISGNLHVSGCAKGCACPHAAAVVLTGRDGRFDLAHNGRAGSPADLTDLSPAAVLAHFGVA</sequence>
<proteinExistence type="predicted"/>
<keyword evidence="6" id="KW-0411">Iron-sulfur</keyword>
<dbReference type="GO" id="GO:0051539">
    <property type="term" value="F:4 iron, 4 sulfur cluster binding"/>
    <property type="evidence" value="ECO:0007669"/>
    <property type="project" value="UniProtKB-KW"/>
</dbReference>
<keyword evidence="4" id="KW-0560">Oxidoreductase</keyword>
<accession>A0A7Y0BSS3</accession>
<evidence type="ECO:0000259" key="7">
    <source>
        <dbReference type="Pfam" id="PF03460"/>
    </source>
</evidence>
<dbReference type="GO" id="GO:0046872">
    <property type="term" value="F:metal ion binding"/>
    <property type="evidence" value="ECO:0007669"/>
    <property type="project" value="UniProtKB-KW"/>
</dbReference>
<comment type="caution">
    <text evidence="8">The sequence shown here is derived from an EMBL/GenBank/DDBJ whole genome shotgun (WGS) entry which is preliminary data.</text>
</comment>
<dbReference type="EMBL" id="JABBGM010000012">
    <property type="protein sequence ID" value="NML95728.1"/>
    <property type="molecule type" value="Genomic_DNA"/>
</dbReference>
<dbReference type="RefSeq" id="WP_169494935.1">
    <property type="nucleotide sequence ID" value="NZ_JABBGM010000012.1"/>
</dbReference>
<dbReference type="SUPFAM" id="SSF56014">
    <property type="entry name" value="Nitrite and sulphite reductase 4Fe-4S domain-like"/>
    <property type="match status" value="1"/>
</dbReference>
<dbReference type="Pfam" id="PF03460">
    <property type="entry name" value="NIR_SIR_ferr"/>
    <property type="match status" value="1"/>
</dbReference>
<keyword evidence="2" id="KW-0349">Heme</keyword>
<keyword evidence="3" id="KW-0479">Metal-binding</keyword>
<dbReference type="InterPro" id="IPR036136">
    <property type="entry name" value="Nit/Sulf_reduc_fer-like_dom_sf"/>
</dbReference>
<dbReference type="AlphaFoldDB" id="A0A7Y0BSS3"/>
<evidence type="ECO:0000256" key="1">
    <source>
        <dbReference type="ARBA" id="ARBA00022485"/>
    </source>
</evidence>
<reference evidence="8 9" key="1">
    <citation type="submission" date="2020-04" db="EMBL/GenBank/DDBJ databases">
        <title>Novosphingobium sp. TW-4 isolated from soil.</title>
        <authorList>
            <person name="Dahal R.H."/>
            <person name="Chaudhary D.K."/>
        </authorList>
    </citation>
    <scope>NUCLEOTIDE SEQUENCE [LARGE SCALE GENOMIC DNA]</scope>
    <source>
        <strain evidence="8 9">TW-4</strain>
    </source>
</reference>
<dbReference type="InterPro" id="IPR045854">
    <property type="entry name" value="NO2/SO3_Rdtase_4Fe4S_sf"/>
</dbReference>
<evidence type="ECO:0000256" key="2">
    <source>
        <dbReference type="ARBA" id="ARBA00022617"/>
    </source>
</evidence>
<dbReference type="Gene3D" id="3.90.480.10">
    <property type="entry name" value="Sulfite Reductase Hemoprotein,Domain 2"/>
    <property type="match status" value="1"/>
</dbReference>
<feature type="domain" description="Nitrite/Sulfite reductase ferredoxin-like" evidence="7">
    <location>
        <begin position="15"/>
        <end position="81"/>
    </location>
</feature>
<dbReference type="GO" id="GO:0016491">
    <property type="term" value="F:oxidoreductase activity"/>
    <property type="evidence" value="ECO:0007669"/>
    <property type="project" value="UniProtKB-KW"/>
</dbReference>
<dbReference type="PANTHER" id="PTHR32439">
    <property type="entry name" value="FERREDOXIN--NITRITE REDUCTASE, CHLOROPLASTIC"/>
    <property type="match status" value="1"/>
</dbReference>
<evidence type="ECO:0000256" key="4">
    <source>
        <dbReference type="ARBA" id="ARBA00023002"/>
    </source>
</evidence>
<evidence type="ECO:0000256" key="3">
    <source>
        <dbReference type="ARBA" id="ARBA00022723"/>
    </source>
</evidence>
<keyword evidence="1" id="KW-0004">4Fe-4S</keyword>
<dbReference type="Proteomes" id="UP000583556">
    <property type="component" value="Unassembled WGS sequence"/>
</dbReference>
<keyword evidence="5" id="KW-0408">Iron</keyword>
<keyword evidence="9" id="KW-1185">Reference proteome</keyword>
<evidence type="ECO:0000256" key="5">
    <source>
        <dbReference type="ARBA" id="ARBA00023004"/>
    </source>
</evidence>
<dbReference type="PANTHER" id="PTHR32439:SF9">
    <property type="entry name" value="BLR3264 PROTEIN"/>
    <property type="match status" value="1"/>
</dbReference>
<gene>
    <name evidence="8" type="ORF">HHL27_18810</name>
</gene>
<dbReference type="InterPro" id="IPR051329">
    <property type="entry name" value="NIR_SIR_4Fe-4S"/>
</dbReference>
<evidence type="ECO:0000313" key="9">
    <source>
        <dbReference type="Proteomes" id="UP000583556"/>
    </source>
</evidence>
<protein>
    <submittedName>
        <fullName evidence="8">Cobalamin biosynthesis protein CobG</fullName>
    </submittedName>
</protein>